<reference evidence="1 2" key="1">
    <citation type="submission" date="2023-03" db="EMBL/GenBank/DDBJ databases">
        <title>High recombination rates correlate with genetic variation in Cardiocondyla obscurior ants.</title>
        <authorList>
            <person name="Errbii M."/>
        </authorList>
    </citation>
    <scope>NUCLEOTIDE SEQUENCE [LARGE SCALE GENOMIC DNA]</scope>
    <source>
        <strain evidence="1">Alpha-2009</strain>
        <tissue evidence="1">Whole body</tissue>
    </source>
</reference>
<keyword evidence="2" id="KW-1185">Reference proteome</keyword>
<comment type="caution">
    <text evidence="1">The sequence shown here is derived from an EMBL/GenBank/DDBJ whole genome shotgun (WGS) entry which is preliminary data.</text>
</comment>
<accession>A0AAW2GJF1</accession>
<proteinExistence type="predicted"/>
<dbReference type="AlphaFoldDB" id="A0AAW2GJF1"/>
<name>A0AAW2GJF1_9HYME</name>
<dbReference type="EMBL" id="JADYXP020000003">
    <property type="protein sequence ID" value="KAL0128113.1"/>
    <property type="molecule type" value="Genomic_DNA"/>
</dbReference>
<dbReference type="Proteomes" id="UP001430953">
    <property type="component" value="Unassembled WGS sequence"/>
</dbReference>
<organism evidence="1 2">
    <name type="scientific">Cardiocondyla obscurior</name>
    <dbReference type="NCBI Taxonomy" id="286306"/>
    <lineage>
        <taxon>Eukaryota</taxon>
        <taxon>Metazoa</taxon>
        <taxon>Ecdysozoa</taxon>
        <taxon>Arthropoda</taxon>
        <taxon>Hexapoda</taxon>
        <taxon>Insecta</taxon>
        <taxon>Pterygota</taxon>
        <taxon>Neoptera</taxon>
        <taxon>Endopterygota</taxon>
        <taxon>Hymenoptera</taxon>
        <taxon>Apocrita</taxon>
        <taxon>Aculeata</taxon>
        <taxon>Formicoidea</taxon>
        <taxon>Formicidae</taxon>
        <taxon>Myrmicinae</taxon>
        <taxon>Cardiocondyla</taxon>
    </lineage>
</organism>
<protein>
    <submittedName>
        <fullName evidence="1">Uncharacterized protein</fullName>
    </submittedName>
</protein>
<sequence length="59" mass="6968">MESIFSPSKRFPIDHERCELIFNFCTRNNVAKNYENIMRIQLYNKSGRVLAAESAMRLN</sequence>
<gene>
    <name evidence="1" type="ORF">PUN28_003396</name>
</gene>
<evidence type="ECO:0000313" key="1">
    <source>
        <dbReference type="EMBL" id="KAL0128113.1"/>
    </source>
</evidence>
<evidence type="ECO:0000313" key="2">
    <source>
        <dbReference type="Proteomes" id="UP001430953"/>
    </source>
</evidence>